<reference evidence="2 3" key="2">
    <citation type="journal article" date="2009" name="Proc. Natl. Acad. Sci. U.S.A.">
        <title>On the chimeric nature, thermophilic origin, and phylogenetic placement of the Thermotogales.</title>
        <authorList>
            <person name="Zhaxybayeva O."/>
            <person name="Swithers K.S."/>
            <person name="Lapierre P."/>
            <person name="Fournier G.P."/>
            <person name="Bickhart D.M."/>
            <person name="DeBoy R.T."/>
            <person name="Nelson K.E."/>
            <person name="Nesbo C.L."/>
            <person name="Doolittle W.F."/>
            <person name="Gogarten J.P."/>
            <person name="Noll K.M."/>
        </authorList>
    </citation>
    <scope>NUCLEOTIDE SEQUENCE [LARGE SCALE GENOMIC DNA]</scope>
    <source>
        <strain evidence="3">ATCC BAA-301 / DSM 14385 / NBRC 107922 / TMO</strain>
    </source>
</reference>
<dbReference type="PANTHER" id="PTHR42754">
    <property type="entry name" value="ENDOGLUCANASE"/>
    <property type="match status" value="1"/>
</dbReference>
<dbReference type="InterPro" id="IPR011047">
    <property type="entry name" value="Quinoprotein_ADH-like_sf"/>
</dbReference>
<keyword evidence="1" id="KW-0472">Membrane</keyword>
<keyword evidence="1" id="KW-0812">Transmembrane</keyword>
<reference evidence="2 3" key="1">
    <citation type="submission" date="2007-08" db="EMBL/GenBank/DDBJ databases">
        <title>Complete sequence of Thermotoga lettingae TMO.</title>
        <authorList>
            <consortium name="US DOE Joint Genome Institute"/>
            <person name="Copeland A."/>
            <person name="Lucas S."/>
            <person name="Lapidus A."/>
            <person name="Barry K."/>
            <person name="Glavina del Rio T."/>
            <person name="Dalin E."/>
            <person name="Tice H."/>
            <person name="Pitluck S."/>
            <person name="Foster B."/>
            <person name="Bruce D."/>
            <person name="Schmutz J."/>
            <person name="Larimer F."/>
            <person name="Land M."/>
            <person name="Hauser L."/>
            <person name="Kyrpides N."/>
            <person name="Mikhailova N."/>
            <person name="Nelson K."/>
            <person name="Gogarten J.P."/>
            <person name="Noll K."/>
            <person name="Richardson P."/>
        </authorList>
    </citation>
    <scope>NUCLEOTIDE SEQUENCE [LARGE SCALE GENOMIC DNA]</scope>
    <source>
        <strain evidence="3">ATCC BAA-301 / DSM 14385 / NBRC 107922 / TMO</strain>
    </source>
</reference>
<keyword evidence="3" id="KW-1185">Reference proteome</keyword>
<dbReference type="eggNOG" id="COG3291">
    <property type="taxonomic scope" value="Bacteria"/>
</dbReference>
<proteinExistence type="predicted"/>
<dbReference type="RefSeq" id="WP_012002083.1">
    <property type="nucleotide sequence ID" value="NC_009828.1"/>
</dbReference>
<dbReference type="SUPFAM" id="SSF50998">
    <property type="entry name" value="Quinoprotein alcohol dehydrogenase-like"/>
    <property type="match status" value="1"/>
</dbReference>
<evidence type="ECO:0000256" key="1">
    <source>
        <dbReference type="SAM" id="Phobius"/>
    </source>
</evidence>
<protein>
    <submittedName>
        <fullName evidence="2">PKD domain containing protein</fullName>
    </submittedName>
</protein>
<dbReference type="STRING" id="416591.Tlet_0029"/>
<dbReference type="AlphaFoldDB" id="A8F368"/>
<evidence type="ECO:0000313" key="2">
    <source>
        <dbReference type="EMBL" id="ABV32602.1"/>
    </source>
</evidence>
<dbReference type="HOGENOM" id="CLU_035227_0_0_0"/>
<organism evidence="2 3">
    <name type="scientific">Pseudothermotoga lettingae (strain ATCC BAA-301 / DSM 14385 / NBRC 107922 / TMO)</name>
    <name type="common">Thermotoga lettingae</name>
    <dbReference type="NCBI Taxonomy" id="416591"/>
    <lineage>
        <taxon>Bacteria</taxon>
        <taxon>Thermotogati</taxon>
        <taxon>Thermotogota</taxon>
        <taxon>Thermotogae</taxon>
        <taxon>Thermotogales</taxon>
        <taxon>Thermotogaceae</taxon>
        <taxon>Pseudothermotoga</taxon>
    </lineage>
</organism>
<dbReference type="KEGG" id="tle:Tlet_0029"/>
<accession>A8F368</accession>
<dbReference type="PANTHER" id="PTHR42754:SF1">
    <property type="entry name" value="LIPOPROTEIN"/>
    <property type="match status" value="1"/>
</dbReference>
<sequence length="414" mass="45379" precursor="true">MGRFSSFWTLIIFGIFLILLVFVSPLTRQSREDVEWLKFIGRTSRDIAYDIARLNDGSFVIAGWTGSKEDFDQDVLLLGMDKGGKLLWEKEFGGTGTDGAVSLTPASDGGFVVLALSDSDSGELFAQFGEQDVWLLKFDNKGTLQWKKCYGTYGYETAFDVIEDEGYIFAGSINIDGQEDFWVVKVDKSGDVVWSRNFGGTDWDAAFSVAKSKNGYIVAGMSKSADGDVKINHGSADMWIAEISTDGRLLWENAFGGSEWDQIVDLTAVEDGYIAAGVSWSEEIVGKERKADFVMIKFDINGKVQFFRTYGGSSDDIVQKILVTEDGYVLAGTSWSDDGDVAGKHKGSDYWLIKVDKDGELIWQKCFGGDMDEVAYALENSKSGFLIGGISYSYAAGIAGRSHGGGDVFIVKTK</sequence>
<feature type="transmembrane region" description="Helical" evidence="1">
    <location>
        <begin position="6"/>
        <end position="23"/>
    </location>
</feature>
<dbReference type="OrthoDB" id="9811934at2"/>
<gene>
    <name evidence="2" type="ordered locus">Tlet_0029</name>
</gene>
<dbReference type="EMBL" id="CP000812">
    <property type="protein sequence ID" value="ABV32602.1"/>
    <property type="molecule type" value="Genomic_DNA"/>
</dbReference>
<keyword evidence="1" id="KW-1133">Transmembrane helix</keyword>
<dbReference type="Proteomes" id="UP000002016">
    <property type="component" value="Chromosome"/>
</dbReference>
<name>A8F368_PSELT</name>
<evidence type="ECO:0000313" key="3">
    <source>
        <dbReference type="Proteomes" id="UP000002016"/>
    </source>
</evidence>